<evidence type="ECO:0000313" key="1">
    <source>
        <dbReference type="EnsemblPlants" id="OPUNC05G08180.1"/>
    </source>
</evidence>
<dbReference type="AlphaFoldDB" id="A0A0E0L0D1"/>
<name>A0A0E0L0D1_ORYPU</name>
<dbReference type="Gramene" id="OPUNC05G08180.1">
    <property type="protein sequence ID" value="OPUNC05G08180.1"/>
    <property type="gene ID" value="OPUNC05G08180"/>
</dbReference>
<dbReference type="HOGENOM" id="CLU_2926708_0_0_1"/>
<protein>
    <submittedName>
        <fullName evidence="1">Uncharacterized protein</fullName>
    </submittedName>
</protein>
<dbReference type="EnsemblPlants" id="OPUNC05G08180.1">
    <property type="protein sequence ID" value="OPUNC05G08180.1"/>
    <property type="gene ID" value="OPUNC05G08180"/>
</dbReference>
<accession>A0A0E0L0D1</accession>
<sequence>MTACGDLHVKLANIGSDDPSSSFVFEVVGVDIDGSPLAARRRGATRTVNGCYLFDGSVGVN</sequence>
<organism evidence="1">
    <name type="scientific">Oryza punctata</name>
    <name type="common">Red rice</name>
    <dbReference type="NCBI Taxonomy" id="4537"/>
    <lineage>
        <taxon>Eukaryota</taxon>
        <taxon>Viridiplantae</taxon>
        <taxon>Streptophyta</taxon>
        <taxon>Embryophyta</taxon>
        <taxon>Tracheophyta</taxon>
        <taxon>Spermatophyta</taxon>
        <taxon>Magnoliopsida</taxon>
        <taxon>Liliopsida</taxon>
        <taxon>Poales</taxon>
        <taxon>Poaceae</taxon>
        <taxon>BOP clade</taxon>
        <taxon>Oryzoideae</taxon>
        <taxon>Oryzeae</taxon>
        <taxon>Oryzinae</taxon>
        <taxon>Oryza</taxon>
    </lineage>
</organism>
<proteinExistence type="predicted"/>
<keyword evidence="2" id="KW-1185">Reference proteome</keyword>
<evidence type="ECO:0000313" key="2">
    <source>
        <dbReference type="Proteomes" id="UP000026962"/>
    </source>
</evidence>
<dbReference type="Proteomes" id="UP000026962">
    <property type="component" value="Chromosome 5"/>
</dbReference>
<reference evidence="1" key="1">
    <citation type="submission" date="2015-04" db="UniProtKB">
        <authorList>
            <consortium name="EnsemblPlants"/>
        </authorList>
    </citation>
    <scope>IDENTIFICATION</scope>
</reference>
<reference evidence="1" key="2">
    <citation type="submission" date="2018-05" db="EMBL/GenBank/DDBJ databases">
        <title>OpunRS2 (Oryza punctata Reference Sequence Version 2).</title>
        <authorList>
            <person name="Zhang J."/>
            <person name="Kudrna D."/>
            <person name="Lee S."/>
            <person name="Talag J."/>
            <person name="Welchert J."/>
            <person name="Wing R.A."/>
        </authorList>
    </citation>
    <scope>NUCLEOTIDE SEQUENCE [LARGE SCALE GENOMIC DNA]</scope>
</reference>